<dbReference type="InterPro" id="IPR045912">
    <property type="entry name" value="FOXJ2/3-like"/>
</dbReference>
<evidence type="ECO:0000313" key="9">
    <source>
        <dbReference type="Proteomes" id="UP000029725"/>
    </source>
</evidence>
<dbReference type="HOGENOM" id="CLU_763089_0_0_1"/>
<gene>
    <name evidence="8" type="ORF">DI09_48p190</name>
</gene>
<organism evidence="8 9">
    <name type="scientific">Mitosporidium daphniae</name>
    <dbReference type="NCBI Taxonomy" id="1485682"/>
    <lineage>
        <taxon>Eukaryota</taxon>
        <taxon>Fungi</taxon>
        <taxon>Fungi incertae sedis</taxon>
        <taxon>Microsporidia</taxon>
        <taxon>Mitosporidium</taxon>
    </lineage>
</organism>
<evidence type="ECO:0000256" key="2">
    <source>
        <dbReference type="ARBA" id="ARBA00023125"/>
    </source>
</evidence>
<comment type="subcellular location">
    <subcellularLocation>
        <location evidence="5">Nucleus</location>
    </subcellularLocation>
</comment>
<proteinExistence type="predicted"/>
<dbReference type="InterPro" id="IPR036390">
    <property type="entry name" value="WH_DNA-bd_sf"/>
</dbReference>
<dbReference type="PRINTS" id="PR00053">
    <property type="entry name" value="FORKHEAD"/>
</dbReference>
<dbReference type="InterPro" id="IPR030456">
    <property type="entry name" value="TF_fork_head_CS_2"/>
</dbReference>
<dbReference type="PANTHER" id="PTHR46078">
    <property type="entry name" value="FORKHEAD BOX PROTEIN J2 FAMILY MEMBER"/>
    <property type="match status" value="1"/>
</dbReference>
<dbReference type="SMART" id="SM00339">
    <property type="entry name" value="FH"/>
    <property type="match status" value="1"/>
</dbReference>
<keyword evidence="4 5" id="KW-0539">Nucleus</keyword>
<evidence type="ECO:0000313" key="8">
    <source>
        <dbReference type="EMBL" id="KGG51013.1"/>
    </source>
</evidence>
<dbReference type="GO" id="GO:0005634">
    <property type="term" value="C:nucleus"/>
    <property type="evidence" value="ECO:0007669"/>
    <property type="project" value="UniProtKB-SubCell"/>
</dbReference>
<dbReference type="PROSITE" id="PS50039">
    <property type="entry name" value="FORK_HEAD_3"/>
    <property type="match status" value="1"/>
</dbReference>
<dbReference type="VEuPathDB" id="MicrosporidiaDB:DI09_48p190"/>
<dbReference type="InterPro" id="IPR036388">
    <property type="entry name" value="WH-like_DNA-bd_sf"/>
</dbReference>
<evidence type="ECO:0000256" key="5">
    <source>
        <dbReference type="PROSITE-ProRule" id="PRU00089"/>
    </source>
</evidence>
<comment type="caution">
    <text evidence="8">The sequence shown here is derived from an EMBL/GenBank/DDBJ whole genome shotgun (WGS) entry which is preliminary data.</text>
</comment>
<keyword evidence="1" id="KW-0805">Transcription regulation</keyword>
<dbReference type="PANTHER" id="PTHR46078:SF2">
    <property type="entry name" value="FORK-HEAD DOMAIN-CONTAINING PROTEIN"/>
    <property type="match status" value="1"/>
</dbReference>
<evidence type="ECO:0000259" key="7">
    <source>
        <dbReference type="PROSITE" id="PS50039"/>
    </source>
</evidence>
<dbReference type="EMBL" id="JMKJ01000432">
    <property type="protein sequence ID" value="KGG51013.1"/>
    <property type="molecule type" value="Genomic_DNA"/>
</dbReference>
<evidence type="ECO:0000256" key="6">
    <source>
        <dbReference type="SAM" id="MobiDB-lite"/>
    </source>
</evidence>
<evidence type="ECO:0000256" key="3">
    <source>
        <dbReference type="ARBA" id="ARBA00023163"/>
    </source>
</evidence>
<keyword evidence="9" id="KW-1185">Reference proteome</keyword>
<dbReference type="GO" id="GO:0000981">
    <property type="term" value="F:DNA-binding transcription factor activity, RNA polymerase II-specific"/>
    <property type="evidence" value="ECO:0007669"/>
    <property type="project" value="TreeGrafter"/>
</dbReference>
<reference evidence="8 9" key="1">
    <citation type="submission" date="2014-04" db="EMBL/GenBank/DDBJ databases">
        <title>A new species of microsporidia sheds light on the evolution of extreme parasitism.</title>
        <authorList>
            <person name="Haag K.L."/>
            <person name="James T.Y."/>
            <person name="Larsson R."/>
            <person name="Schaer T.M."/>
            <person name="Refardt D."/>
            <person name="Pombert J.-F."/>
            <person name="Ebert D."/>
        </authorList>
    </citation>
    <scope>NUCLEOTIDE SEQUENCE [LARGE SCALE GENOMIC DNA]</scope>
    <source>
        <strain evidence="8 9">UGP3</strain>
        <tissue evidence="8">Spores</tissue>
    </source>
</reference>
<dbReference type="CDD" id="cd00059">
    <property type="entry name" value="FH_FOX"/>
    <property type="match status" value="1"/>
</dbReference>
<dbReference type="GO" id="GO:0000978">
    <property type="term" value="F:RNA polymerase II cis-regulatory region sequence-specific DNA binding"/>
    <property type="evidence" value="ECO:0007669"/>
    <property type="project" value="TreeGrafter"/>
</dbReference>
<dbReference type="RefSeq" id="XP_013237440.1">
    <property type="nucleotide sequence ID" value="XM_013381986.1"/>
</dbReference>
<dbReference type="PROSITE" id="PS00658">
    <property type="entry name" value="FORK_HEAD_2"/>
    <property type="match status" value="1"/>
</dbReference>
<dbReference type="AlphaFoldDB" id="A0A098VPR2"/>
<name>A0A098VPR2_9MICR</name>
<evidence type="ECO:0000256" key="4">
    <source>
        <dbReference type="ARBA" id="ARBA00023242"/>
    </source>
</evidence>
<protein>
    <submittedName>
        <fullName evidence="8">Forkhead/HNF3 transcription factor</fullName>
    </submittedName>
</protein>
<feature type="compositionally biased region" description="Polar residues" evidence="6">
    <location>
        <begin position="151"/>
        <end position="161"/>
    </location>
</feature>
<dbReference type="GeneID" id="25260105"/>
<feature type="domain" description="Fork-head" evidence="7">
    <location>
        <begin position="65"/>
        <end position="140"/>
    </location>
</feature>
<feature type="region of interest" description="Disordered" evidence="6">
    <location>
        <begin position="141"/>
        <end position="161"/>
    </location>
</feature>
<dbReference type="InterPro" id="IPR001766">
    <property type="entry name" value="Fork_head_dom"/>
</dbReference>
<sequence>MNTANQTIHMSTGGKWPIGAGNRAIMSSKEEYSAYSETSAYSATSDEEGPYEWGGDGYMNTKFPKPDIPYVELIVEALESAAPKKMLTLTEIYKRIMMKHPYFKTAPSRWRNSIRHNLSLHPRFARVAQADKSKGSFWKFATGDSNEEPKPQSSLKMSNSKRQMNPRILAGYKQAINFSRVQNPENSRPIFSVKHPASFRKKQKKKHTEGYTDFYDDDSSLSPSLRCWSPIAQISRLSSAGESDDEKNECQQKRGKLILNLDYGEDLNPVNIFSYLDNLKPVESPVIWFKAQNSNQRAEAEYGYSHSYYKKKYWILPQYNYAAQCNYAAHYQAAIPRPSIKSIPIAYPSIVGSKYNFLLGMIE</sequence>
<keyword evidence="2 5" id="KW-0238">DNA-binding</keyword>
<feature type="DNA-binding region" description="Fork-head" evidence="5">
    <location>
        <begin position="65"/>
        <end position="140"/>
    </location>
</feature>
<keyword evidence="3" id="KW-0804">Transcription</keyword>
<dbReference type="Proteomes" id="UP000029725">
    <property type="component" value="Unassembled WGS sequence"/>
</dbReference>
<accession>A0A098VPR2</accession>
<evidence type="ECO:0000256" key="1">
    <source>
        <dbReference type="ARBA" id="ARBA00023015"/>
    </source>
</evidence>
<dbReference type="OrthoDB" id="5954824at2759"/>
<dbReference type="Pfam" id="PF00250">
    <property type="entry name" value="Forkhead"/>
    <property type="match status" value="1"/>
</dbReference>
<dbReference type="Gene3D" id="1.10.10.10">
    <property type="entry name" value="Winged helix-like DNA-binding domain superfamily/Winged helix DNA-binding domain"/>
    <property type="match status" value="1"/>
</dbReference>
<dbReference type="SUPFAM" id="SSF46785">
    <property type="entry name" value="Winged helix' DNA-binding domain"/>
    <property type="match status" value="1"/>
</dbReference>